<proteinExistence type="predicted"/>
<dbReference type="SUPFAM" id="SSF56801">
    <property type="entry name" value="Acetyl-CoA synthetase-like"/>
    <property type="match status" value="1"/>
</dbReference>
<dbReference type="EMBL" id="BAABHO010000030">
    <property type="protein sequence ID" value="GAA4797330.1"/>
    <property type="molecule type" value="Genomic_DNA"/>
</dbReference>
<reference evidence="4" key="1">
    <citation type="journal article" date="2019" name="Int. J. Syst. Evol. Microbiol.">
        <title>The Global Catalogue of Microorganisms (GCM) 10K type strain sequencing project: providing services to taxonomists for standard genome sequencing and annotation.</title>
        <authorList>
            <consortium name="The Broad Institute Genomics Platform"/>
            <consortium name="The Broad Institute Genome Sequencing Center for Infectious Disease"/>
            <person name="Wu L."/>
            <person name="Ma J."/>
        </authorList>
    </citation>
    <scope>NUCLEOTIDE SEQUENCE [LARGE SCALE GENOMIC DNA]</scope>
    <source>
        <strain evidence="4">JCM 17979</strain>
    </source>
</reference>
<dbReference type="InterPro" id="IPR045851">
    <property type="entry name" value="AMP-bd_C_sf"/>
</dbReference>
<dbReference type="InterPro" id="IPR028154">
    <property type="entry name" value="AMP-dep_Lig_C"/>
</dbReference>
<dbReference type="Gene3D" id="3.30.300.30">
    <property type="match status" value="1"/>
</dbReference>
<dbReference type="InterPro" id="IPR042099">
    <property type="entry name" value="ANL_N_sf"/>
</dbReference>
<evidence type="ECO:0000259" key="1">
    <source>
        <dbReference type="Pfam" id="PF00501"/>
    </source>
</evidence>
<organism evidence="3 4">
    <name type="scientific">Actinomycetospora chlora</name>
    <dbReference type="NCBI Taxonomy" id="663608"/>
    <lineage>
        <taxon>Bacteria</taxon>
        <taxon>Bacillati</taxon>
        <taxon>Actinomycetota</taxon>
        <taxon>Actinomycetes</taxon>
        <taxon>Pseudonocardiales</taxon>
        <taxon>Pseudonocardiaceae</taxon>
        <taxon>Actinomycetospora</taxon>
    </lineage>
</organism>
<gene>
    <name evidence="3" type="ORF">GCM10023200_36930</name>
</gene>
<dbReference type="GO" id="GO:0016874">
    <property type="term" value="F:ligase activity"/>
    <property type="evidence" value="ECO:0007669"/>
    <property type="project" value="UniProtKB-KW"/>
</dbReference>
<name>A0ABP9BLG0_9PSEU</name>
<protein>
    <submittedName>
        <fullName evidence="3">Phenylacetate--CoA ligase</fullName>
    </submittedName>
</protein>
<evidence type="ECO:0000313" key="4">
    <source>
        <dbReference type="Proteomes" id="UP001500928"/>
    </source>
</evidence>
<feature type="domain" description="AMP-dependent synthetase/ligase" evidence="1">
    <location>
        <begin position="89"/>
        <end position="296"/>
    </location>
</feature>
<evidence type="ECO:0000313" key="3">
    <source>
        <dbReference type="EMBL" id="GAA4797330.1"/>
    </source>
</evidence>
<accession>A0ABP9BLG0</accession>
<keyword evidence="4" id="KW-1185">Reference proteome</keyword>
<sequence length="458" mass="50365">MTDQTMTDQPFWNPKTETLPREQLRELQLAKLRRTVAWAKARSPHYARTLAGVDPDRLRSRDDLQRLPFLTREEWMSSQDVHPPYGELPVAGPERAIRVHTTSGTSGRTPLRALDSRKDWSWAAEMWCYALWGAGVRPRDVGYVAFGYGSFIGFWGLHGGLEKLGALTVPGGAQTTPHRVRQIVDFGATVVASTPTYALRLAQEAAAMGIDLPSGPVHTLVLSGEPAGSIPETKALIERLWGARAIDTAGMTEISTIVMFEPANQPGGCHVIEDHFIEEVVDPSTGRELPYGERGERVCTSFGRSTTPLLRYRTADLVVKVPAATAGNGRTFDLYQGGIIGRVDDMKLVRGTNVYPGAVEAIVRGVGGVEEFQIRLEHLDGRDEVILLIEPHPATTDDGWTALAADLGARLADAHEGLRFHLRRAATDELPRFELKAKRLTDLRAEQQRAALTARETA</sequence>
<feature type="domain" description="AMP-dependent ligase C-terminal" evidence="2">
    <location>
        <begin position="351"/>
        <end position="444"/>
    </location>
</feature>
<dbReference type="RefSeq" id="WP_345418265.1">
    <property type="nucleotide sequence ID" value="NZ_BAABHO010000030.1"/>
</dbReference>
<dbReference type="Gene3D" id="3.40.50.12780">
    <property type="entry name" value="N-terminal domain of ligase-like"/>
    <property type="match status" value="1"/>
</dbReference>
<keyword evidence="3" id="KW-0436">Ligase</keyword>
<dbReference type="Pfam" id="PF00501">
    <property type="entry name" value="AMP-binding"/>
    <property type="match status" value="1"/>
</dbReference>
<dbReference type="PANTHER" id="PTHR43845:SF1">
    <property type="entry name" value="BLR5969 PROTEIN"/>
    <property type="match status" value="1"/>
</dbReference>
<evidence type="ECO:0000259" key="2">
    <source>
        <dbReference type="Pfam" id="PF14535"/>
    </source>
</evidence>
<dbReference type="InterPro" id="IPR000873">
    <property type="entry name" value="AMP-dep_synth/lig_dom"/>
</dbReference>
<dbReference type="Pfam" id="PF14535">
    <property type="entry name" value="AMP-binding_C_2"/>
    <property type="match status" value="1"/>
</dbReference>
<dbReference type="PANTHER" id="PTHR43845">
    <property type="entry name" value="BLR5969 PROTEIN"/>
    <property type="match status" value="1"/>
</dbReference>
<comment type="caution">
    <text evidence="3">The sequence shown here is derived from an EMBL/GenBank/DDBJ whole genome shotgun (WGS) entry which is preliminary data.</text>
</comment>
<dbReference type="Proteomes" id="UP001500928">
    <property type="component" value="Unassembled WGS sequence"/>
</dbReference>